<organism evidence="6 7">
    <name type="scientific">Physocladia obscura</name>
    <dbReference type="NCBI Taxonomy" id="109957"/>
    <lineage>
        <taxon>Eukaryota</taxon>
        <taxon>Fungi</taxon>
        <taxon>Fungi incertae sedis</taxon>
        <taxon>Chytridiomycota</taxon>
        <taxon>Chytridiomycota incertae sedis</taxon>
        <taxon>Chytridiomycetes</taxon>
        <taxon>Chytridiales</taxon>
        <taxon>Chytriomycetaceae</taxon>
        <taxon>Physocladia</taxon>
    </lineage>
</organism>
<dbReference type="InterPro" id="IPR016563">
    <property type="entry name" value="Npl4"/>
</dbReference>
<comment type="caution">
    <text evidence="6">The sequence shown here is derived from an EMBL/GenBank/DDBJ whole genome shotgun (WGS) entry which is preliminary data.</text>
</comment>
<dbReference type="CDD" id="cd08061">
    <property type="entry name" value="MPN_NPL4"/>
    <property type="match status" value="1"/>
</dbReference>
<name>A0AAD5XCY3_9FUNG</name>
<dbReference type="EMBL" id="JADGJH010002002">
    <property type="protein sequence ID" value="KAJ3105434.1"/>
    <property type="molecule type" value="Genomic_DNA"/>
</dbReference>
<sequence>MLYVSLSSEVAASIDAQTKTSLPPVVKQAPIDDLLIKSKGTIQRKRDPNFCRHGDSGMCDYCMPVEPYDPKYLEQNKIKHMSFHAYLKQALIANKTAPIGAPNFLPPLEEPSYALKNPCPGRTHEAYPKGLCSKCQPSAITLTGQNFRMVDHVEFETPTIVENFIKFWRSTGAQRFGLLYGHYETYIDKVPLGVKAVVSAIYEPPQENTSSYLQLQEPNKQQEIVNSVAGALGLDLIGMIYTDVIDDGTGKGQVICKRHAGSYFMSSAEALFSAHLQGQYPVACKYSSTGKFGSRFVTCIVSGNEDGGIDVSCFQISNVGVGMVRDNIVEASVDPQLVRVKTTSNDQYIPEVFYKFKNEYGIQVKEAAKPTFPVDYLLITGNKKKLSHGFPQDPRPIFKSTNPFPIENRNGATGDFQDMHSVHSRISSNDIVSNLSDFHLLIHLAELGFLEKDDYARLLKVVQGQESFDAVVGTGSWQTLAMVAKEAASEVRGGFSAAAGGNGASGAKQTNWTCRHCTFNNLGGDSCDVCGLPKDD</sequence>
<dbReference type="InterPro" id="IPR037518">
    <property type="entry name" value="MPN"/>
</dbReference>
<comment type="similarity">
    <text evidence="3">Belongs to the NPL4 family.</text>
</comment>
<evidence type="ECO:0000256" key="2">
    <source>
        <dbReference type="ARBA" id="ARBA00004556"/>
    </source>
</evidence>
<dbReference type="GO" id="GO:0043130">
    <property type="term" value="F:ubiquitin binding"/>
    <property type="evidence" value="ECO:0007669"/>
    <property type="project" value="TreeGrafter"/>
</dbReference>
<reference evidence="6" key="1">
    <citation type="submission" date="2020-05" db="EMBL/GenBank/DDBJ databases">
        <title>Phylogenomic resolution of chytrid fungi.</title>
        <authorList>
            <person name="Stajich J.E."/>
            <person name="Amses K."/>
            <person name="Simmons R."/>
            <person name="Seto K."/>
            <person name="Myers J."/>
            <person name="Bonds A."/>
            <person name="Quandt C.A."/>
            <person name="Barry K."/>
            <person name="Liu P."/>
            <person name="Grigoriev I."/>
            <person name="Longcore J.E."/>
            <person name="James T.Y."/>
        </authorList>
    </citation>
    <scope>NUCLEOTIDE SEQUENCE</scope>
    <source>
        <strain evidence="6">JEL0513</strain>
    </source>
</reference>
<proteinExistence type="inferred from homology"/>
<dbReference type="Proteomes" id="UP001211907">
    <property type="component" value="Unassembled WGS sequence"/>
</dbReference>
<evidence type="ECO:0000313" key="6">
    <source>
        <dbReference type="EMBL" id="KAJ3105434.1"/>
    </source>
</evidence>
<dbReference type="PIRSF" id="PIRSF010052">
    <property type="entry name" value="Polyub_prc_Npl4"/>
    <property type="match status" value="1"/>
</dbReference>
<dbReference type="InterPro" id="IPR007716">
    <property type="entry name" value="NPL4_Zn-bd_put"/>
</dbReference>
<evidence type="ECO:0000256" key="1">
    <source>
        <dbReference type="ARBA" id="ARBA00004335"/>
    </source>
</evidence>
<protein>
    <recommendedName>
        <fullName evidence="4">Nuclear protein localization protein 4</fullName>
    </recommendedName>
</protein>
<feature type="domain" description="MPN" evidence="5">
    <location>
        <begin position="153"/>
        <end position="292"/>
    </location>
</feature>
<evidence type="ECO:0000259" key="5">
    <source>
        <dbReference type="PROSITE" id="PS50249"/>
    </source>
</evidence>
<dbReference type="GO" id="GO:0048471">
    <property type="term" value="C:perinuclear region of cytoplasm"/>
    <property type="evidence" value="ECO:0007669"/>
    <property type="project" value="UniProtKB-SubCell"/>
</dbReference>
<accession>A0AAD5XCY3</accession>
<dbReference type="GO" id="GO:0006511">
    <property type="term" value="P:ubiquitin-dependent protein catabolic process"/>
    <property type="evidence" value="ECO:0007669"/>
    <property type="project" value="InterPro"/>
</dbReference>
<dbReference type="InterPro" id="IPR007717">
    <property type="entry name" value="NPL4_C"/>
</dbReference>
<dbReference type="PANTHER" id="PTHR12710">
    <property type="entry name" value="NUCLEAR PROTEIN LOCALIZATION 4"/>
    <property type="match status" value="1"/>
</dbReference>
<dbReference type="PANTHER" id="PTHR12710:SF0">
    <property type="entry name" value="NUCLEAR PROTEIN LOCALIZATION PROTEIN 4 HOMOLOG"/>
    <property type="match status" value="1"/>
</dbReference>
<evidence type="ECO:0000313" key="7">
    <source>
        <dbReference type="Proteomes" id="UP001211907"/>
    </source>
</evidence>
<dbReference type="PROSITE" id="PS50249">
    <property type="entry name" value="MPN"/>
    <property type="match status" value="1"/>
</dbReference>
<comment type="subcellular location">
    <subcellularLocation>
        <location evidence="2">Cytoplasm</location>
        <location evidence="2">Perinuclear region</location>
    </subcellularLocation>
    <subcellularLocation>
        <location evidence="1">Nucleus membrane</location>
        <topology evidence="1">Peripheral membrane protein</topology>
        <orientation evidence="1">Cytoplasmic side</orientation>
    </subcellularLocation>
</comment>
<dbReference type="Pfam" id="PF05020">
    <property type="entry name" value="zf-NPL4"/>
    <property type="match status" value="1"/>
</dbReference>
<dbReference type="GO" id="GO:0031625">
    <property type="term" value="F:ubiquitin protein ligase binding"/>
    <property type="evidence" value="ECO:0007669"/>
    <property type="project" value="TreeGrafter"/>
</dbReference>
<dbReference type="Pfam" id="PF05021">
    <property type="entry name" value="NPL4"/>
    <property type="match status" value="1"/>
</dbReference>
<dbReference type="GO" id="GO:0031965">
    <property type="term" value="C:nuclear membrane"/>
    <property type="evidence" value="ECO:0007669"/>
    <property type="project" value="UniProtKB-SubCell"/>
</dbReference>
<evidence type="ECO:0000256" key="3">
    <source>
        <dbReference type="ARBA" id="ARBA00011025"/>
    </source>
</evidence>
<keyword evidence="7" id="KW-1185">Reference proteome</keyword>
<gene>
    <name evidence="6" type="primary">NPL4</name>
    <name evidence="6" type="ORF">HK100_003895</name>
</gene>
<evidence type="ECO:0000256" key="4">
    <source>
        <dbReference type="ARBA" id="ARBA00019709"/>
    </source>
</evidence>
<dbReference type="AlphaFoldDB" id="A0AAD5XCY3"/>